<evidence type="ECO:0000313" key="2">
    <source>
        <dbReference type="Proteomes" id="UP000008065"/>
    </source>
</evidence>
<sequence>MEGKEQKRRDGNDDGLVRLEIKVRNTLHLFVLCKAPPHPICVATKAVQMDVGYSRECCRQSNIGSQPSAIGGGNNEYKEPTGAAGWSWMAGVLQCLPTVQSAKAGSKPTPRNRHNQACGNSITLHLTDPTLPSTSPPNRNIVKKHVNLEKGKLFSPGHSSLSLKHLGGLRYGRFVKVKPPKPLFTFRGNMDVYHPQSPSTITVTPRPWCSLISRFWKPIAALSVSDSHGFANHCHIGWARWLIRTPIFRFIRSTVGGKS</sequence>
<accession>F8MNZ3</accession>
<evidence type="ECO:0000313" key="1">
    <source>
        <dbReference type="EMBL" id="EGO56212.1"/>
    </source>
</evidence>
<gene>
    <name evidence="1" type="ORF">NEUTE1DRAFT_101493</name>
</gene>
<protein>
    <submittedName>
        <fullName evidence="1">Uncharacterized protein</fullName>
    </submittedName>
</protein>
<dbReference type="RefSeq" id="XP_009851836.1">
    <property type="nucleotide sequence ID" value="XM_009853534.1"/>
</dbReference>
<organism evidence="1 2">
    <name type="scientific">Neurospora tetrasperma (strain FGSC 2508 / ATCC MYA-4615 / P0657)</name>
    <dbReference type="NCBI Taxonomy" id="510951"/>
    <lineage>
        <taxon>Eukaryota</taxon>
        <taxon>Fungi</taxon>
        <taxon>Dikarya</taxon>
        <taxon>Ascomycota</taxon>
        <taxon>Pezizomycotina</taxon>
        <taxon>Sordariomycetes</taxon>
        <taxon>Sordariomycetidae</taxon>
        <taxon>Sordariales</taxon>
        <taxon>Sordariaceae</taxon>
        <taxon>Neurospora</taxon>
    </lineage>
</organism>
<proteinExistence type="predicted"/>
<keyword evidence="2" id="KW-1185">Reference proteome</keyword>
<dbReference type="Proteomes" id="UP000008065">
    <property type="component" value="Unassembled WGS sequence"/>
</dbReference>
<dbReference type="AlphaFoldDB" id="F8MNZ3"/>
<dbReference type="GeneID" id="20821773"/>
<dbReference type="VEuPathDB" id="FungiDB:NEUTE1DRAFT_101493"/>
<dbReference type="EMBL" id="GL891305">
    <property type="protein sequence ID" value="EGO56212.1"/>
    <property type="molecule type" value="Genomic_DNA"/>
</dbReference>
<dbReference type="KEGG" id="nte:NEUTE1DRAFT101493"/>
<dbReference type="HOGENOM" id="CLU_927789_0_0_1"/>
<name>F8MNZ3_NEUT8</name>
<reference evidence="2" key="1">
    <citation type="journal article" date="2011" name="Genetics">
        <title>Massive changes in genome architecture accompany the transition to self-fertility in the filamentous fungus Neurospora tetrasperma.</title>
        <authorList>
            <person name="Ellison C.E."/>
            <person name="Stajich J.E."/>
            <person name="Jacobson D.J."/>
            <person name="Natvig D.O."/>
            <person name="Lapidus A."/>
            <person name="Foster B."/>
            <person name="Aerts A."/>
            <person name="Riley R."/>
            <person name="Lindquist E.A."/>
            <person name="Grigoriev I.V."/>
            <person name="Taylor J.W."/>
        </authorList>
    </citation>
    <scope>NUCLEOTIDE SEQUENCE [LARGE SCALE GENOMIC DNA]</scope>
    <source>
        <strain evidence="2">FGSC 2508 / P0657</strain>
    </source>
</reference>